<dbReference type="InterPro" id="IPR053139">
    <property type="entry name" value="Surface_bspA-like"/>
</dbReference>
<dbReference type="SUPFAM" id="SSF52058">
    <property type="entry name" value="L domain-like"/>
    <property type="match status" value="1"/>
</dbReference>
<dbReference type="InterPro" id="IPR026906">
    <property type="entry name" value="LRR_5"/>
</dbReference>
<dbReference type="InterPro" id="IPR032675">
    <property type="entry name" value="LRR_dom_sf"/>
</dbReference>
<dbReference type="EMBL" id="JAPFFF010000012">
    <property type="protein sequence ID" value="KAK8875922.1"/>
    <property type="molecule type" value="Genomic_DNA"/>
</dbReference>
<dbReference type="PANTHER" id="PTHR45661:SF3">
    <property type="entry name" value="IG-LIKE DOMAIN-CONTAINING PROTEIN"/>
    <property type="match status" value="1"/>
</dbReference>
<protein>
    <recommendedName>
        <fullName evidence="3">Leucine-rich repeat domain-containing protein</fullName>
    </recommendedName>
</protein>
<comment type="caution">
    <text evidence="1">The sequence shown here is derived from an EMBL/GenBank/DDBJ whole genome shotgun (WGS) entry which is preliminary data.</text>
</comment>
<dbReference type="PANTHER" id="PTHR45661">
    <property type="entry name" value="SURFACE ANTIGEN"/>
    <property type="match status" value="1"/>
</dbReference>
<evidence type="ECO:0000313" key="1">
    <source>
        <dbReference type="EMBL" id="KAK8875922.1"/>
    </source>
</evidence>
<gene>
    <name evidence="1" type="ORF">M9Y10_006100</name>
</gene>
<accession>A0ABR2JDA8</accession>
<dbReference type="Pfam" id="PF13306">
    <property type="entry name" value="LRR_5"/>
    <property type="match status" value="3"/>
</dbReference>
<keyword evidence="2" id="KW-1185">Reference proteome</keyword>
<evidence type="ECO:0008006" key="3">
    <source>
        <dbReference type="Google" id="ProtNLM"/>
    </source>
</evidence>
<dbReference type="Proteomes" id="UP001470230">
    <property type="component" value="Unassembled WGS sequence"/>
</dbReference>
<proteinExistence type="predicted"/>
<dbReference type="Gene3D" id="3.80.10.10">
    <property type="entry name" value="Ribonuclease Inhibitor"/>
    <property type="match status" value="2"/>
</dbReference>
<evidence type="ECO:0000313" key="2">
    <source>
        <dbReference type="Proteomes" id="UP001470230"/>
    </source>
</evidence>
<name>A0ABR2JDA8_9EUKA</name>
<sequence length="392" mass="44758">MQTHIKSGIYFELDSENFTAKVISSPRVSGAIFIPRSVNHRSQEYLVTTIGEGSFKDNRDITSIDFPDDSELLTIEKEAFFGTLIDTLTIPSKVKELKEGWCSFTSKLTNIKLSQDNPNFTYYNDLMILGKSKDNSETFDLLIFARRDIYRGNIPSTVKRICSYSFNDCYNIKFIEFSKDSQLVSIDKCAFLYSSVESISIPATVEQLNEGWCEGTTKLSKFILSPENQYYSTLNPKIIVKKSDKYGKRFDVIVFACRNIDRVVVPSYITRIASHAFSGCRYMQSIEFPRDSKLTRIDDFAFAFSSIENIIIPTSIKVIGRRAFFGCRQLNNVKFSIEAQVDLIENGAFEETGLKKIAIPQDVKELKEGWCDSNIVTSKIAPDDNFDYFYKH</sequence>
<reference evidence="1 2" key="1">
    <citation type="submission" date="2024-04" db="EMBL/GenBank/DDBJ databases">
        <title>Tritrichomonas musculus Genome.</title>
        <authorList>
            <person name="Alves-Ferreira E."/>
            <person name="Grigg M."/>
            <person name="Lorenzi H."/>
            <person name="Galac M."/>
        </authorList>
    </citation>
    <scope>NUCLEOTIDE SEQUENCE [LARGE SCALE GENOMIC DNA]</scope>
    <source>
        <strain evidence="1 2">EAF2021</strain>
    </source>
</reference>
<organism evidence="1 2">
    <name type="scientific">Tritrichomonas musculus</name>
    <dbReference type="NCBI Taxonomy" id="1915356"/>
    <lineage>
        <taxon>Eukaryota</taxon>
        <taxon>Metamonada</taxon>
        <taxon>Parabasalia</taxon>
        <taxon>Tritrichomonadida</taxon>
        <taxon>Tritrichomonadidae</taxon>
        <taxon>Tritrichomonas</taxon>
    </lineage>
</organism>